<feature type="region of interest" description="Disordered" evidence="1">
    <location>
        <begin position="1"/>
        <end position="54"/>
    </location>
</feature>
<gene>
    <name evidence="2" type="ORF">PG991_015635</name>
</gene>
<evidence type="ECO:0000256" key="1">
    <source>
        <dbReference type="SAM" id="MobiDB-lite"/>
    </source>
</evidence>
<dbReference type="EMBL" id="JAQQWI010000022">
    <property type="protein sequence ID" value="KAK7996168.1"/>
    <property type="molecule type" value="Genomic_DNA"/>
</dbReference>
<proteinExistence type="predicted"/>
<name>A0ABR1R348_9PEZI</name>
<comment type="caution">
    <text evidence="2">The sequence shown here is derived from an EMBL/GenBank/DDBJ whole genome shotgun (WGS) entry which is preliminary data.</text>
</comment>
<evidence type="ECO:0000313" key="2">
    <source>
        <dbReference type="EMBL" id="KAK7996168.1"/>
    </source>
</evidence>
<evidence type="ECO:0000313" key="3">
    <source>
        <dbReference type="Proteomes" id="UP001396898"/>
    </source>
</evidence>
<keyword evidence="3" id="KW-1185">Reference proteome</keyword>
<dbReference type="Proteomes" id="UP001396898">
    <property type="component" value="Unassembled WGS sequence"/>
</dbReference>
<sequence>MSLFGASPPDARTKQPQSWADRMTRSTSDTLFDDGDALGATAISSGPPIPEGNSRVPMILDLLGCVEDPERY</sequence>
<protein>
    <submittedName>
        <fullName evidence="2">Uncharacterized protein</fullName>
    </submittedName>
</protein>
<reference evidence="2 3" key="1">
    <citation type="submission" date="2023-01" db="EMBL/GenBank/DDBJ databases">
        <title>Analysis of 21 Apiospora genomes using comparative genomics revels a genus with tremendous synthesis potential of carbohydrate active enzymes and secondary metabolites.</title>
        <authorList>
            <person name="Sorensen T."/>
        </authorList>
    </citation>
    <scope>NUCLEOTIDE SEQUENCE [LARGE SCALE GENOMIC DNA]</scope>
    <source>
        <strain evidence="2 3">CBS 20057</strain>
    </source>
</reference>
<organism evidence="2 3">
    <name type="scientific">Apiospora marii</name>
    <dbReference type="NCBI Taxonomy" id="335849"/>
    <lineage>
        <taxon>Eukaryota</taxon>
        <taxon>Fungi</taxon>
        <taxon>Dikarya</taxon>
        <taxon>Ascomycota</taxon>
        <taxon>Pezizomycotina</taxon>
        <taxon>Sordariomycetes</taxon>
        <taxon>Xylariomycetidae</taxon>
        <taxon>Amphisphaeriales</taxon>
        <taxon>Apiosporaceae</taxon>
        <taxon>Apiospora</taxon>
    </lineage>
</organism>
<accession>A0ABR1R348</accession>